<reference evidence="3" key="1">
    <citation type="submission" date="2020-04" db="EMBL/GenBank/DDBJ databases">
        <title>Hybrid Assembly of Korean Phytophthora infestans isolates.</title>
        <authorList>
            <person name="Prokchorchik M."/>
            <person name="Lee Y."/>
            <person name="Seo J."/>
            <person name="Cho J.-H."/>
            <person name="Park Y.-E."/>
            <person name="Jang D.-C."/>
            <person name="Im J.-S."/>
            <person name="Choi J.-G."/>
            <person name="Park H.-J."/>
            <person name="Lee G.-B."/>
            <person name="Lee Y.-G."/>
            <person name="Hong S.-Y."/>
            <person name="Cho K."/>
            <person name="Sohn K.H."/>
        </authorList>
    </citation>
    <scope>NUCLEOTIDE SEQUENCE</scope>
    <source>
        <strain evidence="3">KR_1_A1</strain>
    </source>
</reference>
<evidence type="ECO:0000256" key="1">
    <source>
        <dbReference type="SAM" id="Coils"/>
    </source>
</evidence>
<comment type="caution">
    <text evidence="3">The sequence shown here is derived from an EMBL/GenBank/DDBJ whole genome shotgun (WGS) entry which is preliminary data.</text>
</comment>
<protein>
    <submittedName>
        <fullName evidence="3">Uncharacterized protein</fullName>
    </submittedName>
</protein>
<dbReference type="AlphaFoldDB" id="A0A833S8A7"/>
<accession>A0A833S8A7</accession>
<feature type="compositionally biased region" description="Basic and acidic residues" evidence="2">
    <location>
        <begin position="342"/>
        <end position="360"/>
    </location>
</feature>
<dbReference type="Proteomes" id="UP000602510">
    <property type="component" value="Unassembled WGS sequence"/>
</dbReference>
<dbReference type="EMBL" id="WSZM01000097">
    <property type="protein sequence ID" value="KAF4042717.1"/>
    <property type="molecule type" value="Genomic_DNA"/>
</dbReference>
<evidence type="ECO:0000313" key="4">
    <source>
        <dbReference type="Proteomes" id="UP000602510"/>
    </source>
</evidence>
<evidence type="ECO:0000313" key="3">
    <source>
        <dbReference type="EMBL" id="KAF4042717.1"/>
    </source>
</evidence>
<feature type="compositionally biased region" description="Acidic residues" evidence="2">
    <location>
        <begin position="49"/>
        <end position="69"/>
    </location>
</feature>
<feature type="coiled-coil region" evidence="1">
    <location>
        <begin position="83"/>
        <end position="110"/>
    </location>
</feature>
<keyword evidence="1" id="KW-0175">Coiled coil</keyword>
<sequence>MVERSSRHAAAPIAASLLTMSPSDVGWQCYLNSVTKEGLVGKSKTLPNWEDEGDANNQEDDESSVDDNECQTNENTFLSKCEALEEKDELQLLRSENTTLTQRLTQMEKDHAVKLQQTIETHKQIEQRLRSQLQTVQHEQQAAADNARRVRSLLTRVSNWMRQVQHAAQRERSSIHKSKLVAHDLELRVTPRTESPYRLWSSGTRLATNVPECDESPTSSNKISLNQGPLQWPDSYGILIDKSVNPLPPPAPGRNRAKSLPAKGFSYVGYPLPSPPEGRLLKPIDGVEFVLDGLPSAGSSPRKVRKRSTGSLLAYCAHVVTTSLSGGRSPPSPQSKVTPAWKLDRLSSASEDHVDEEAGQRNRSASSNKPLDVALPNLSIGLL</sequence>
<keyword evidence="4" id="KW-1185">Reference proteome</keyword>
<feature type="region of interest" description="Disordered" evidence="2">
    <location>
        <begin position="42"/>
        <end position="70"/>
    </location>
</feature>
<gene>
    <name evidence="3" type="ORF">GN244_ATG05023</name>
</gene>
<organism evidence="3 4">
    <name type="scientific">Phytophthora infestans</name>
    <name type="common">Potato late blight agent</name>
    <name type="synonym">Botrytis infestans</name>
    <dbReference type="NCBI Taxonomy" id="4787"/>
    <lineage>
        <taxon>Eukaryota</taxon>
        <taxon>Sar</taxon>
        <taxon>Stramenopiles</taxon>
        <taxon>Oomycota</taxon>
        <taxon>Peronosporomycetes</taxon>
        <taxon>Peronosporales</taxon>
        <taxon>Peronosporaceae</taxon>
        <taxon>Phytophthora</taxon>
    </lineage>
</organism>
<feature type="region of interest" description="Disordered" evidence="2">
    <location>
        <begin position="323"/>
        <end position="371"/>
    </location>
</feature>
<proteinExistence type="predicted"/>
<name>A0A833S8A7_PHYIN</name>
<evidence type="ECO:0000256" key="2">
    <source>
        <dbReference type="SAM" id="MobiDB-lite"/>
    </source>
</evidence>